<dbReference type="InterPro" id="IPR036390">
    <property type="entry name" value="WH_DNA-bd_sf"/>
</dbReference>
<evidence type="ECO:0000256" key="1">
    <source>
        <dbReference type="ARBA" id="ARBA00006397"/>
    </source>
</evidence>
<dbReference type="Pfam" id="PF01399">
    <property type="entry name" value="PCI"/>
    <property type="match status" value="1"/>
</dbReference>
<dbReference type="InterPro" id="IPR000717">
    <property type="entry name" value="PCI_dom"/>
</dbReference>
<dbReference type="OrthoDB" id="268763at2759"/>
<evidence type="ECO:0000256" key="2">
    <source>
        <dbReference type="ARBA" id="ARBA00022942"/>
    </source>
</evidence>
<dbReference type="GO" id="GO:0005634">
    <property type="term" value="C:nucleus"/>
    <property type="evidence" value="ECO:0007669"/>
    <property type="project" value="UniProtKB-ARBA"/>
</dbReference>
<comment type="similarity">
    <text evidence="1">Belongs to the proteasome subunit p55 family.</text>
</comment>
<dbReference type="Pfam" id="PF22241">
    <property type="entry name" value="PSMD12-CSN4_N"/>
    <property type="match status" value="1"/>
</dbReference>
<name>A0A1Y2G2T1_9BASI</name>
<feature type="domain" description="PCI" evidence="3">
    <location>
        <begin position="233"/>
        <end position="419"/>
    </location>
</feature>
<dbReference type="InterPro" id="IPR054559">
    <property type="entry name" value="PSMD12-CSN4-like_N"/>
</dbReference>
<evidence type="ECO:0000313" key="5">
    <source>
        <dbReference type="Proteomes" id="UP000193467"/>
    </source>
</evidence>
<dbReference type="Pfam" id="PF18098">
    <property type="entry name" value="RPN5_C"/>
    <property type="match status" value="1"/>
</dbReference>
<dbReference type="GO" id="GO:0005737">
    <property type="term" value="C:cytoplasm"/>
    <property type="evidence" value="ECO:0007669"/>
    <property type="project" value="TreeGrafter"/>
</dbReference>
<dbReference type="SUPFAM" id="SSF46785">
    <property type="entry name" value="Winged helix' DNA-binding domain"/>
    <property type="match status" value="1"/>
</dbReference>
<evidence type="ECO:0000313" key="4">
    <source>
        <dbReference type="EMBL" id="ORY91686.1"/>
    </source>
</evidence>
<reference evidence="4 5" key="1">
    <citation type="submission" date="2016-07" db="EMBL/GenBank/DDBJ databases">
        <title>Pervasive Adenine N6-methylation of Active Genes in Fungi.</title>
        <authorList>
            <consortium name="DOE Joint Genome Institute"/>
            <person name="Mondo S.J."/>
            <person name="Dannebaum R.O."/>
            <person name="Kuo R.C."/>
            <person name="Labutti K."/>
            <person name="Haridas S."/>
            <person name="Kuo A."/>
            <person name="Salamov A."/>
            <person name="Ahrendt S.R."/>
            <person name="Lipzen A."/>
            <person name="Sullivan W."/>
            <person name="Andreopoulos W.B."/>
            <person name="Clum A."/>
            <person name="Lindquist E."/>
            <person name="Daum C."/>
            <person name="Ramamoorthy G.K."/>
            <person name="Gryganskyi A."/>
            <person name="Culley D."/>
            <person name="Magnuson J.K."/>
            <person name="James T.Y."/>
            <person name="O'Malley M.A."/>
            <person name="Stajich J.E."/>
            <person name="Spatafora J.W."/>
            <person name="Visel A."/>
            <person name="Grigoriev I.V."/>
        </authorList>
    </citation>
    <scope>NUCLEOTIDE SEQUENCE [LARGE SCALE GENOMIC DNA]</scope>
    <source>
        <strain evidence="4 5">62-1032</strain>
    </source>
</reference>
<dbReference type="InterPro" id="IPR036388">
    <property type="entry name" value="WH-like_DNA-bd_sf"/>
</dbReference>
<protein>
    <recommendedName>
        <fullName evidence="3">PCI domain-containing protein</fullName>
    </recommendedName>
</protein>
<dbReference type="STRING" id="106004.A0A1Y2G2T1"/>
<dbReference type="GO" id="GO:0008541">
    <property type="term" value="C:proteasome regulatory particle, lid subcomplex"/>
    <property type="evidence" value="ECO:0007669"/>
    <property type="project" value="TreeGrafter"/>
</dbReference>
<dbReference type="AlphaFoldDB" id="A0A1Y2G2T1"/>
<accession>A0A1Y2G2T1</accession>
<dbReference type="PROSITE" id="PS50250">
    <property type="entry name" value="PCI"/>
    <property type="match status" value="1"/>
</dbReference>
<dbReference type="SMART" id="SM00088">
    <property type="entry name" value="PINT"/>
    <property type="match status" value="1"/>
</dbReference>
<dbReference type="Proteomes" id="UP000193467">
    <property type="component" value="Unassembled WGS sequence"/>
</dbReference>
<dbReference type="PANTHER" id="PTHR10855:SF1">
    <property type="entry name" value="26S PROTEASOME NON-ATPASE REGULATORY SUBUNIT 12"/>
    <property type="match status" value="1"/>
</dbReference>
<dbReference type="InParanoid" id="A0A1Y2G2T1"/>
<keyword evidence="2" id="KW-0647">Proteasome</keyword>
<organism evidence="4 5">
    <name type="scientific">Leucosporidium creatinivorum</name>
    <dbReference type="NCBI Taxonomy" id="106004"/>
    <lineage>
        <taxon>Eukaryota</taxon>
        <taxon>Fungi</taxon>
        <taxon>Dikarya</taxon>
        <taxon>Basidiomycota</taxon>
        <taxon>Pucciniomycotina</taxon>
        <taxon>Microbotryomycetes</taxon>
        <taxon>Leucosporidiales</taxon>
        <taxon>Leucosporidium</taxon>
    </lineage>
</organism>
<proteinExistence type="inferred from homology"/>
<dbReference type="InterPro" id="IPR040134">
    <property type="entry name" value="PSMD12/CSN4"/>
</dbReference>
<dbReference type="FunFam" id="1.10.10.10:FF:000070">
    <property type="entry name" value="26S proteasome non-ATPase regulatory subunit 12"/>
    <property type="match status" value="1"/>
</dbReference>
<comment type="caution">
    <text evidence="4">The sequence shown here is derived from an EMBL/GenBank/DDBJ whole genome shotgun (WGS) entry which is preliminary data.</text>
</comment>
<gene>
    <name evidence="4" type="ORF">BCR35DRAFT_286656</name>
</gene>
<evidence type="ECO:0000259" key="3">
    <source>
        <dbReference type="PROSITE" id="PS50250"/>
    </source>
</evidence>
<dbReference type="InterPro" id="IPR040896">
    <property type="entry name" value="RPN5_C"/>
</dbReference>
<sequence length="462" mass="52637">MSTAPRKQEADLTKDCDEILPVVESLADAGKIQEALDKLLVLEKQTRNAADLASTSRVLVTAIQILHKHEQWDLLNSHLSLLSKKHGQLRQATQKMVDEAMTYLEKFEGKRKLALIETLREVTEGKIYLEVPRARVTRQLSAIKEAEGDVTQASDLLQDLQVETFGSMERREKVDFILEQMRLLKLLGDWDKLGIVAKRINIKWLAEKEHEDLKLRYYALMILWGLHESKYLEVCKYYRQVYDTPSIQEDEAKWSAVLRNIVYFVVLAPYDNEQADLLERVFKDEKLLKVTESYDLIKCFTTPELMRWPGIEGLYGASLRGTKVFGPKGIDGVAGDIEEEAADAQGEKRWEVLHDRVVEHNIRTISKYYTRITVSRLSQLLDLTEPKTESFLSSLVSSKTVYAKIDRPAGIVSFKAPRTGDQVLNEWSSDVGKLMGLIEKSCHLIAKEHAVHAALKAQGLRA</sequence>
<dbReference type="PANTHER" id="PTHR10855">
    <property type="entry name" value="26S PROTEASOME NON-ATPASE REGULATORY SUBUNIT 12/COP9 SIGNALOSOME COMPLEX SUBUNIT 4"/>
    <property type="match status" value="1"/>
</dbReference>
<dbReference type="Gene3D" id="1.10.10.10">
    <property type="entry name" value="Winged helix-like DNA-binding domain superfamily/Winged helix DNA-binding domain"/>
    <property type="match status" value="1"/>
</dbReference>
<dbReference type="FunCoup" id="A0A1Y2G2T1">
    <property type="interactions" value="668"/>
</dbReference>
<keyword evidence="5" id="KW-1185">Reference proteome</keyword>
<dbReference type="EMBL" id="MCGR01000002">
    <property type="protein sequence ID" value="ORY91686.1"/>
    <property type="molecule type" value="Genomic_DNA"/>
</dbReference>